<organism evidence="3 4">
    <name type="scientific">Granulosicoccus antarcticus IMCC3135</name>
    <dbReference type="NCBI Taxonomy" id="1192854"/>
    <lineage>
        <taxon>Bacteria</taxon>
        <taxon>Pseudomonadati</taxon>
        <taxon>Pseudomonadota</taxon>
        <taxon>Gammaproteobacteria</taxon>
        <taxon>Chromatiales</taxon>
        <taxon>Granulosicoccaceae</taxon>
        <taxon>Granulosicoccus</taxon>
    </lineage>
</organism>
<dbReference type="InterPro" id="IPR037035">
    <property type="entry name" value="GK-like_C_sf"/>
</dbReference>
<accession>A0A2Z2NUT4</accession>
<dbReference type="AlphaFoldDB" id="A0A2Z2NUT4"/>
<dbReference type="InterPro" id="IPR007835">
    <property type="entry name" value="MOFRL"/>
</dbReference>
<reference evidence="3 4" key="1">
    <citation type="submission" date="2016-12" db="EMBL/GenBank/DDBJ databases">
        <authorList>
            <person name="Song W.-J."/>
            <person name="Kurnit D.M."/>
        </authorList>
    </citation>
    <scope>NUCLEOTIDE SEQUENCE [LARGE SCALE GENOMIC DNA]</scope>
    <source>
        <strain evidence="3 4">IMCC3135</strain>
    </source>
</reference>
<dbReference type="PANTHER" id="PTHR12227:SF0">
    <property type="entry name" value="GLYCERATE KINASE"/>
    <property type="match status" value="1"/>
</dbReference>
<evidence type="ECO:0000313" key="4">
    <source>
        <dbReference type="Proteomes" id="UP000250079"/>
    </source>
</evidence>
<keyword evidence="3" id="KW-0418">Kinase</keyword>
<dbReference type="InterPro" id="IPR025286">
    <property type="entry name" value="MOFRL_assoc_dom"/>
</dbReference>
<dbReference type="GO" id="GO:0008887">
    <property type="term" value="F:glycerate kinase activity"/>
    <property type="evidence" value="ECO:0007669"/>
    <property type="project" value="InterPro"/>
</dbReference>
<dbReference type="PANTHER" id="PTHR12227">
    <property type="entry name" value="GLYCERATE KINASE"/>
    <property type="match status" value="1"/>
</dbReference>
<dbReference type="Gene3D" id="3.40.1480.10">
    <property type="entry name" value="MOFRL domain"/>
    <property type="match status" value="1"/>
</dbReference>
<gene>
    <name evidence="3" type="ORF">IMCC3135_26335</name>
</gene>
<dbReference type="Proteomes" id="UP000250079">
    <property type="component" value="Chromosome"/>
</dbReference>
<dbReference type="GO" id="GO:0043798">
    <property type="term" value="F:glycerate 2-kinase activity"/>
    <property type="evidence" value="ECO:0007669"/>
    <property type="project" value="UniProtKB-EC"/>
</dbReference>
<keyword evidence="3" id="KW-0808">Transferase</keyword>
<keyword evidence="4" id="KW-1185">Reference proteome</keyword>
<dbReference type="SUPFAM" id="SSF82544">
    <property type="entry name" value="GckA/TtuD-like"/>
    <property type="match status" value="1"/>
</dbReference>
<proteinExistence type="predicted"/>
<feature type="domain" description="MOFRL-associated" evidence="2">
    <location>
        <begin position="5"/>
        <end position="205"/>
    </location>
</feature>
<feature type="domain" description="MOFRL" evidence="1">
    <location>
        <begin position="274"/>
        <end position="379"/>
    </location>
</feature>
<dbReference type="Pfam" id="PF05161">
    <property type="entry name" value="MOFRL"/>
    <property type="match status" value="1"/>
</dbReference>
<dbReference type="OrthoDB" id="9766552at2"/>
<evidence type="ECO:0000259" key="2">
    <source>
        <dbReference type="Pfam" id="PF13660"/>
    </source>
</evidence>
<dbReference type="InterPro" id="IPR039760">
    <property type="entry name" value="MOFRL_protein"/>
</dbReference>
<evidence type="ECO:0000259" key="1">
    <source>
        <dbReference type="Pfam" id="PF05161"/>
    </source>
</evidence>
<dbReference type="Pfam" id="PF13660">
    <property type="entry name" value="DUF4147"/>
    <property type="match status" value="1"/>
</dbReference>
<protein>
    <submittedName>
        <fullName evidence="3">D-glycerate 2-kinase</fullName>
        <ecNumber evidence="3">2.7.1.165</ecNumber>
    </submittedName>
</protein>
<dbReference type="EC" id="2.7.1.165" evidence="3"/>
<dbReference type="RefSeq" id="WP_088920249.1">
    <property type="nucleotide sequence ID" value="NZ_CP018632.1"/>
</dbReference>
<sequence>MTLLIDLFQAGVDAVGGRQATARSLQQFPLPDRIHLVALGKAADSMAAGALSVLGDKLVSGLLVTKHDHLSEEVRQDGRIECHEAGHPVPDAASLAGGRRLFEFVNTIPADELLVFLVSGGTSALVEHLNEGLDLADLKRDTDQLLASGAAIGEMNRHRRTLSQIKGGKLASRVNCKVLQLLISDVPGDKPGDIGSGLLVPDEATGMGPELPVWERIDTHIIASSGIAQKAVADAAIERGLTVRQATGNLDGDMPDVVERLAAVLKDPDLAPGVYIWGGEPTLVLPKSPGRGGRNQHLALALSEVISQTQAVSILVCGTDGTDGPTGDAGGMVDNETFEKARQAGLDIADYLARADAGNCLQKLDALVTTGPTGTNVMDLAIALVGGGDKS</sequence>
<dbReference type="KEGG" id="gai:IMCC3135_26335"/>
<dbReference type="InterPro" id="IPR038614">
    <property type="entry name" value="GK_N_sf"/>
</dbReference>
<dbReference type="EMBL" id="CP018632">
    <property type="protein sequence ID" value="ASJ75322.1"/>
    <property type="molecule type" value="Genomic_DNA"/>
</dbReference>
<dbReference type="GO" id="GO:0005737">
    <property type="term" value="C:cytoplasm"/>
    <property type="evidence" value="ECO:0007669"/>
    <property type="project" value="TreeGrafter"/>
</dbReference>
<dbReference type="Gene3D" id="3.40.50.10180">
    <property type="entry name" value="Glycerate kinase, MOFRL-like N-terminal domain"/>
    <property type="match status" value="1"/>
</dbReference>
<evidence type="ECO:0000313" key="3">
    <source>
        <dbReference type="EMBL" id="ASJ75322.1"/>
    </source>
</evidence>
<name>A0A2Z2NUT4_9GAMM</name>